<evidence type="ECO:0000313" key="2">
    <source>
        <dbReference type="Proteomes" id="UP000435910"/>
    </source>
</evidence>
<protein>
    <submittedName>
        <fullName evidence="1">Uncharacterized protein</fullName>
    </submittedName>
</protein>
<sequence length="37" mass="4321">MHPETVGIPEQSDGFKSKIIPFCTFIPSLIRKYYLTY</sequence>
<gene>
    <name evidence="1" type="ORF">CHCC16736_0051</name>
</gene>
<evidence type="ECO:0000313" key="1">
    <source>
        <dbReference type="EMBL" id="TWL26128.1"/>
    </source>
</evidence>
<accession>A0A8B5YB96</accession>
<organism evidence="1 2">
    <name type="scientific">Bacillus licheniformis</name>
    <dbReference type="NCBI Taxonomy" id="1402"/>
    <lineage>
        <taxon>Bacteria</taxon>
        <taxon>Bacillati</taxon>
        <taxon>Bacillota</taxon>
        <taxon>Bacilli</taxon>
        <taxon>Bacillales</taxon>
        <taxon>Bacillaceae</taxon>
        <taxon>Bacillus</taxon>
    </lineage>
</organism>
<dbReference type="AlphaFoldDB" id="A0A8B5YB96"/>
<reference evidence="1 2" key="1">
    <citation type="submission" date="2019-06" db="EMBL/GenBank/DDBJ databases">
        <title>Genome sequence analysis of &gt;100 Bacillus licheniformis strains suggests intrinsic resistance to this species.</title>
        <authorList>
            <person name="Wels M."/>
            <person name="Siezen R.J."/>
            <person name="Johansen E."/>
            <person name="Stuer-Lauridsen B."/>
            <person name="Bjerre K."/>
            <person name="Nielsen B.K.K."/>
        </authorList>
    </citation>
    <scope>NUCLEOTIDE SEQUENCE [LARGE SCALE GENOMIC DNA]</scope>
    <source>
        <strain evidence="1 2">BAC-16736</strain>
    </source>
</reference>
<name>A0A8B5YB96_BACLI</name>
<dbReference type="Proteomes" id="UP000435910">
    <property type="component" value="Unassembled WGS sequence"/>
</dbReference>
<proteinExistence type="predicted"/>
<dbReference type="EMBL" id="NILC01000024">
    <property type="protein sequence ID" value="TWL26128.1"/>
    <property type="molecule type" value="Genomic_DNA"/>
</dbReference>
<comment type="caution">
    <text evidence="1">The sequence shown here is derived from an EMBL/GenBank/DDBJ whole genome shotgun (WGS) entry which is preliminary data.</text>
</comment>